<protein>
    <submittedName>
        <fullName evidence="1">Uncharacterized protein</fullName>
    </submittedName>
</protein>
<accession>A0AAQ4EVK4</accession>
<proteinExistence type="predicted"/>
<reference evidence="1 2" key="1">
    <citation type="journal article" date="2023" name="Arcadia Sci">
        <title>De novo assembly of a long-read Amblyomma americanum tick genome.</title>
        <authorList>
            <person name="Chou S."/>
            <person name="Poskanzer K.E."/>
            <person name="Rollins M."/>
            <person name="Thuy-Boun P.S."/>
        </authorList>
    </citation>
    <scope>NUCLEOTIDE SEQUENCE [LARGE SCALE GENOMIC DNA]</scope>
    <source>
        <strain evidence="1">F_SG_1</strain>
        <tissue evidence="1">Salivary glands</tissue>
    </source>
</reference>
<evidence type="ECO:0000313" key="1">
    <source>
        <dbReference type="EMBL" id="KAK8778503.1"/>
    </source>
</evidence>
<sequence>MRARIAPSSSAAPQWTAALAASALRLIRDPRIFHPWPPASTSETSWHPTMGVQLLGGGEQPVTAHEMSSTPALPCAVRESMLPHARLPRISSTTKSRSGQVVPQCSQHSVTFCERVRLMRENFLLTIVERRKRKVVELSRGGN</sequence>
<gene>
    <name evidence="1" type="ORF">V5799_020156</name>
</gene>
<name>A0AAQ4EVK4_AMBAM</name>
<dbReference type="EMBL" id="JARKHS020010693">
    <property type="protein sequence ID" value="KAK8778503.1"/>
    <property type="molecule type" value="Genomic_DNA"/>
</dbReference>
<evidence type="ECO:0000313" key="2">
    <source>
        <dbReference type="Proteomes" id="UP001321473"/>
    </source>
</evidence>
<keyword evidence="2" id="KW-1185">Reference proteome</keyword>
<organism evidence="1 2">
    <name type="scientific">Amblyomma americanum</name>
    <name type="common">Lone star tick</name>
    <dbReference type="NCBI Taxonomy" id="6943"/>
    <lineage>
        <taxon>Eukaryota</taxon>
        <taxon>Metazoa</taxon>
        <taxon>Ecdysozoa</taxon>
        <taxon>Arthropoda</taxon>
        <taxon>Chelicerata</taxon>
        <taxon>Arachnida</taxon>
        <taxon>Acari</taxon>
        <taxon>Parasitiformes</taxon>
        <taxon>Ixodida</taxon>
        <taxon>Ixodoidea</taxon>
        <taxon>Ixodidae</taxon>
        <taxon>Amblyomminae</taxon>
        <taxon>Amblyomma</taxon>
    </lineage>
</organism>
<comment type="caution">
    <text evidence="1">The sequence shown here is derived from an EMBL/GenBank/DDBJ whole genome shotgun (WGS) entry which is preliminary data.</text>
</comment>
<dbReference type="AlphaFoldDB" id="A0AAQ4EVK4"/>
<dbReference type="Proteomes" id="UP001321473">
    <property type="component" value="Unassembled WGS sequence"/>
</dbReference>